<dbReference type="PROSITE" id="PS50090">
    <property type="entry name" value="MYB_LIKE"/>
    <property type="match status" value="2"/>
</dbReference>
<evidence type="ECO:0000256" key="3">
    <source>
        <dbReference type="ARBA" id="ARBA00023125"/>
    </source>
</evidence>
<dbReference type="PANTHER" id="PTHR10641:SF1413">
    <property type="entry name" value="MYB-RELATED PROTEIN MYB4"/>
    <property type="match status" value="1"/>
</dbReference>
<evidence type="ECO:0000313" key="9">
    <source>
        <dbReference type="Proteomes" id="UP000515151"/>
    </source>
</evidence>
<dbReference type="RefSeq" id="XP_031375741.1">
    <property type="nucleotide sequence ID" value="XM_031519881.1"/>
</dbReference>
<dbReference type="SMART" id="SM00717">
    <property type="entry name" value="SANT"/>
    <property type="match status" value="2"/>
</dbReference>
<dbReference type="OrthoDB" id="2143914at2759"/>
<evidence type="ECO:0000259" key="7">
    <source>
        <dbReference type="PROSITE" id="PS50090"/>
    </source>
</evidence>
<accession>A0A6P8C1T5</accession>
<dbReference type="GeneID" id="116190223"/>
<dbReference type="GO" id="GO:0003677">
    <property type="term" value="F:DNA binding"/>
    <property type="evidence" value="ECO:0007669"/>
    <property type="project" value="UniProtKB-KW"/>
</dbReference>
<feature type="region of interest" description="Disordered" evidence="6">
    <location>
        <begin position="119"/>
        <end position="155"/>
    </location>
</feature>
<dbReference type="FunFam" id="1.10.10.60:FF:000121">
    <property type="entry name" value="Myb transcription factor"/>
    <property type="match status" value="1"/>
</dbReference>
<dbReference type="Proteomes" id="UP000515151">
    <property type="component" value="Unplaced"/>
</dbReference>
<reference evidence="10" key="2">
    <citation type="submission" date="2025-08" db="UniProtKB">
        <authorList>
            <consortium name="RefSeq"/>
        </authorList>
    </citation>
    <scope>IDENTIFICATION</scope>
    <source>
        <tissue evidence="10">Leaf</tissue>
    </source>
</reference>
<proteinExistence type="predicted"/>
<gene>
    <name evidence="10" type="primary">LOC116190223</name>
</gene>
<keyword evidence="3" id="KW-0238">DNA-binding</keyword>
<evidence type="ECO:0000313" key="10">
    <source>
        <dbReference type="RefSeq" id="XP_031375741.1"/>
    </source>
</evidence>
<dbReference type="InterPro" id="IPR009057">
    <property type="entry name" value="Homeodomain-like_sf"/>
</dbReference>
<name>A0A6P8C1T5_PUNGR</name>
<evidence type="ECO:0000256" key="2">
    <source>
        <dbReference type="ARBA" id="ARBA00023015"/>
    </source>
</evidence>
<organism evidence="9 10">
    <name type="scientific">Punica granatum</name>
    <name type="common">Pomegranate</name>
    <dbReference type="NCBI Taxonomy" id="22663"/>
    <lineage>
        <taxon>Eukaryota</taxon>
        <taxon>Viridiplantae</taxon>
        <taxon>Streptophyta</taxon>
        <taxon>Embryophyta</taxon>
        <taxon>Tracheophyta</taxon>
        <taxon>Spermatophyta</taxon>
        <taxon>Magnoliopsida</taxon>
        <taxon>eudicotyledons</taxon>
        <taxon>Gunneridae</taxon>
        <taxon>Pentapetalae</taxon>
        <taxon>rosids</taxon>
        <taxon>malvids</taxon>
        <taxon>Myrtales</taxon>
        <taxon>Lythraceae</taxon>
        <taxon>Punica</taxon>
    </lineage>
</organism>
<feature type="domain" description="Myb-like" evidence="7">
    <location>
        <begin position="62"/>
        <end position="112"/>
    </location>
</feature>
<dbReference type="PROSITE" id="PS51294">
    <property type="entry name" value="HTH_MYB"/>
    <property type="match status" value="2"/>
</dbReference>
<dbReference type="CDD" id="cd00167">
    <property type="entry name" value="SANT"/>
    <property type="match status" value="2"/>
</dbReference>
<dbReference type="InterPro" id="IPR001005">
    <property type="entry name" value="SANT/Myb"/>
</dbReference>
<evidence type="ECO:0000256" key="1">
    <source>
        <dbReference type="ARBA" id="ARBA00004123"/>
    </source>
</evidence>
<evidence type="ECO:0000256" key="4">
    <source>
        <dbReference type="ARBA" id="ARBA00023163"/>
    </source>
</evidence>
<feature type="domain" description="Myb-like" evidence="7">
    <location>
        <begin position="9"/>
        <end position="61"/>
    </location>
</feature>
<dbReference type="GO" id="GO:0005634">
    <property type="term" value="C:nucleus"/>
    <property type="evidence" value="ECO:0007669"/>
    <property type="project" value="UniProtKB-SubCell"/>
</dbReference>
<dbReference type="Gene3D" id="1.10.10.60">
    <property type="entry name" value="Homeodomain-like"/>
    <property type="match status" value="2"/>
</dbReference>
<protein>
    <submittedName>
        <fullName evidence="10">Transcription factor MYB30-like</fullName>
    </submittedName>
</protein>
<dbReference type="SUPFAM" id="SSF46689">
    <property type="entry name" value="Homeodomain-like"/>
    <property type="match status" value="1"/>
</dbReference>
<dbReference type="AlphaFoldDB" id="A0A6P8C1T5"/>
<feature type="domain" description="HTH myb-type" evidence="8">
    <location>
        <begin position="9"/>
        <end position="61"/>
    </location>
</feature>
<sequence length="313" mass="35382">MVRAPCCWRKGLKKGPWTAEEDEILRSFIKKHGHGNWRALPKHAGLLRCGKSCRLRWTNYLRPDVKRGNFTKEEEETIIKLHASLGNKWSLIASHLPGRTDNEVKNMWHTRLKKRVLNLKEHRPDGSNISIPSEEQSQEPSNWGSPPPPGFEVGSTNTVQVHDYPIFSPQHALEFNVESTSTVQVPDYSIFSPQHSYSGISRVLTGGANDYKAETVGTNIDLIDSLGPFPELDGSFWSDSVSADYSMVQWEFAFYGGDILQLPGEVDSFTKANNDQMGIWRDDDPNHLVLNDGLDFWYDLFVHSEGFGSSSNF</sequence>
<evidence type="ECO:0000259" key="8">
    <source>
        <dbReference type="PROSITE" id="PS51294"/>
    </source>
</evidence>
<evidence type="ECO:0000256" key="5">
    <source>
        <dbReference type="ARBA" id="ARBA00023242"/>
    </source>
</evidence>
<dbReference type="InterPro" id="IPR017930">
    <property type="entry name" value="Myb_dom"/>
</dbReference>
<dbReference type="PANTHER" id="PTHR10641">
    <property type="entry name" value="MYB FAMILY TRANSCRIPTION FACTOR"/>
    <property type="match status" value="1"/>
</dbReference>
<keyword evidence="2" id="KW-0805">Transcription regulation</keyword>
<evidence type="ECO:0000256" key="6">
    <source>
        <dbReference type="SAM" id="MobiDB-lite"/>
    </source>
</evidence>
<comment type="subcellular location">
    <subcellularLocation>
        <location evidence="1">Nucleus</location>
    </subcellularLocation>
</comment>
<dbReference type="InterPro" id="IPR015495">
    <property type="entry name" value="Myb_TF_plants"/>
</dbReference>
<reference evidence="9" key="1">
    <citation type="journal article" date="2020" name="Plant Biotechnol. J.">
        <title>The pomegranate (Punica granatum L.) draft genome dissects genetic divergence between soft- and hard-seeded cultivars.</title>
        <authorList>
            <person name="Luo X."/>
            <person name="Li H."/>
            <person name="Wu Z."/>
            <person name="Yao W."/>
            <person name="Zhao P."/>
            <person name="Cao D."/>
            <person name="Yu H."/>
            <person name="Li K."/>
            <person name="Poudel K."/>
            <person name="Zhao D."/>
            <person name="Zhang F."/>
            <person name="Xia X."/>
            <person name="Chen L."/>
            <person name="Wang Q."/>
            <person name="Jing D."/>
            <person name="Cao S."/>
        </authorList>
    </citation>
    <scope>NUCLEOTIDE SEQUENCE [LARGE SCALE GENOMIC DNA]</scope>
    <source>
        <strain evidence="9">cv. Tunisia</strain>
    </source>
</reference>
<keyword evidence="9" id="KW-1185">Reference proteome</keyword>
<keyword evidence="4" id="KW-0804">Transcription</keyword>
<keyword evidence="5" id="KW-0539">Nucleus</keyword>
<feature type="compositionally biased region" description="Low complexity" evidence="6">
    <location>
        <begin position="127"/>
        <end position="142"/>
    </location>
</feature>
<feature type="domain" description="HTH myb-type" evidence="8">
    <location>
        <begin position="62"/>
        <end position="116"/>
    </location>
</feature>
<dbReference type="Pfam" id="PF00249">
    <property type="entry name" value="Myb_DNA-binding"/>
    <property type="match status" value="2"/>
</dbReference>